<dbReference type="EC" id="4.1.1.81" evidence="4"/>
<dbReference type="SUPFAM" id="SSF53383">
    <property type="entry name" value="PLP-dependent transferases"/>
    <property type="match status" value="1"/>
</dbReference>
<reference evidence="11" key="2">
    <citation type="submission" date="2021-09" db="EMBL/GenBank/DDBJ databases">
        <authorList>
            <person name="Gilroy R."/>
        </authorList>
    </citation>
    <scope>NUCLEOTIDE SEQUENCE</scope>
    <source>
        <strain evidence="11">7318</strain>
    </source>
</reference>
<proteinExistence type="predicted"/>
<comment type="catalytic activity">
    <reaction evidence="9">
        <text>O-phospho-L-threonine + H(+) = (R)-1-aminopropan-2-yl phosphate + CO2</text>
        <dbReference type="Rhea" id="RHEA:11492"/>
        <dbReference type="ChEBI" id="CHEBI:15378"/>
        <dbReference type="ChEBI" id="CHEBI:16526"/>
        <dbReference type="ChEBI" id="CHEBI:58563"/>
        <dbReference type="ChEBI" id="CHEBI:58675"/>
        <dbReference type="EC" id="4.1.1.81"/>
    </reaction>
</comment>
<keyword evidence="7 11" id="KW-0456">Lyase</keyword>
<evidence type="ECO:0000256" key="6">
    <source>
        <dbReference type="ARBA" id="ARBA00022898"/>
    </source>
</evidence>
<evidence type="ECO:0000259" key="10">
    <source>
        <dbReference type="Pfam" id="PF00155"/>
    </source>
</evidence>
<evidence type="ECO:0000256" key="3">
    <source>
        <dbReference type="ARBA" id="ARBA00004953"/>
    </source>
</evidence>
<dbReference type="PANTHER" id="PTHR42885">
    <property type="entry name" value="HISTIDINOL-PHOSPHATE AMINOTRANSFERASE-RELATED"/>
    <property type="match status" value="1"/>
</dbReference>
<dbReference type="CDD" id="cd00609">
    <property type="entry name" value="AAT_like"/>
    <property type="match status" value="1"/>
</dbReference>
<organism evidence="11 12">
    <name type="scientific">Megamonas hypermegale</name>
    <dbReference type="NCBI Taxonomy" id="158847"/>
    <lineage>
        <taxon>Bacteria</taxon>
        <taxon>Bacillati</taxon>
        <taxon>Bacillota</taxon>
        <taxon>Negativicutes</taxon>
        <taxon>Selenomonadales</taxon>
        <taxon>Selenomonadaceae</taxon>
        <taxon>Megamonas</taxon>
    </lineage>
</organism>
<dbReference type="InterPro" id="IPR004838">
    <property type="entry name" value="NHTrfase_class1_PyrdxlP-BS"/>
</dbReference>
<dbReference type="InterPro" id="IPR015422">
    <property type="entry name" value="PyrdxlP-dep_Trfase_small"/>
</dbReference>
<evidence type="ECO:0000256" key="4">
    <source>
        <dbReference type="ARBA" id="ARBA00012285"/>
    </source>
</evidence>
<dbReference type="PANTHER" id="PTHR42885:SF1">
    <property type="entry name" value="THREONINE-PHOSPHATE DECARBOXYLASE"/>
    <property type="match status" value="1"/>
</dbReference>
<evidence type="ECO:0000256" key="9">
    <source>
        <dbReference type="ARBA" id="ARBA00048531"/>
    </source>
</evidence>
<dbReference type="GO" id="GO:0030170">
    <property type="term" value="F:pyridoxal phosphate binding"/>
    <property type="evidence" value="ECO:0007669"/>
    <property type="project" value="InterPro"/>
</dbReference>
<dbReference type="PROSITE" id="PS00105">
    <property type="entry name" value="AA_TRANSFER_CLASS_1"/>
    <property type="match status" value="1"/>
</dbReference>
<keyword evidence="6" id="KW-0663">Pyridoxal phosphate</keyword>
<dbReference type="GO" id="GO:0048472">
    <property type="term" value="F:threonine-phosphate decarboxylase activity"/>
    <property type="evidence" value="ECO:0007669"/>
    <property type="project" value="UniProtKB-EC"/>
</dbReference>
<dbReference type="EMBL" id="DYVR01000019">
    <property type="protein sequence ID" value="HJF84175.1"/>
    <property type="molecule type" value="Genomic_DNA"/>
</dbReference>
<feature type="domain" description="Aminotransferase class I/classII large" evidence="10">
    <location>
        <begin position="24"/>
        <end position="356"/>
    </location>
</feature>
<comment type="cofactor">
    <cofactor evidence="1">
        <name>pyridoxal 5'-phosphate</name>
        <dbReference type="ChEBI" id="CHEBI:597326"/>
    </cofactor>
</comment>
<dbReference type="Gene3D" id="3.90.1150.10">
    <property type="entry name" value="Aspartate Aminotransferase, domain 1"/>
    <property type="match status" value="1"/>
</dbReference>
<comment type="function">
    <text evidence="2">Decarboxylates L-threonine-O-3-phosphate to yield (R)-1-amino-2-propanol O-2-phosphate, the precursor for the linkage between the nucleotide loop and the corrin ring in cobalamin.</text>
</comment>
<evidence type="ECO:0000256" key="8">
    <source>
        <dbReference type="ARBA" id="ARBA00029996"/>
    </source>
</evidence>
<gene>
    <name evidence="11" type="primary">cobD</name>
    <name evidence="11" type="ORF">K8V65_00710</name>
</gene>
<comment type="caution">
    <text evidence="11">The sequence shown here is derived from an EMBL/GenBank/DDBJ whole genome shotgun (WGS) entry which is preliminary data.</text>
</comment>
<dbReference type="GO" id="GO:0009236">
    <property type="term" value="P:cobalamin biosynthetic process"/>
    <property type="evidence" value="ECO:0007669"/>
    <property type="project" value="UniProtKB-KW"/>
</dbReference>
<evidence type="ECO:0000256" key="7">
    <source>
        <dbReference type="ARBA" id="ARBA00023239"/>
    </source>
</evidence>
<dbReference type="InterPro" id="IPR005860">
    <property type="entry name" value="CobD"/>
</dbReference>
<sequence length="362" mass="40676">MQKFEHGGDIKAVLQEKQADKAATIMDFSANINPYGLPASIKNAVLADLDNIVHYPQPNAQDLRAKIGEVYNIDSDKVIVGNGAVELIYTLCHILKPQNALIVSPGFSEYERAARAAGANIRYAMLEEKLDFNSPMRDIIVNIKGNDLLFIGNPNNPTGTLYLKEDMELLIDHAENNGCYVVVDESFMDFIKTSEAFSVLPLVEKYHNLMVLHSLTKFYAVPGLRLGFAATDREVLDPLYAAKDIWNVNSLAQAAGLAALDDKMYQRRSRTYTRTEINYLFEELSEFKTLKVYEPTVNFILVNIAKTGLTATELRQKLLDYNIIIRNCANYPGLNENFVRFAVRTRQENDALIDALAQILPE</sequence>
<evidence type="ECO:0000256" key="5">
    <source>
        <dbReference type="ARBA" id="ARBA00022573"/>
    </source>
</evidence>
<dbReference type="NCBIfam" id="TIGR01140">
    <property type="entry name" value="L_thr_O3P_dcar"/>
    <property type="match status" value="1"/>
</dbReference>
<evidence type="ECO:0000256" key="2">
    <source>
        <dbReference type="ARBA" id="ARBA00003444"/>
    </source>
</evidence>
<evidence type="ECO:0000313" key="11">
    <source>
        <dbReference type="EMBL" id="HJF84175.1"/>
    </source>
</evidence>
<comment type="pathway">
    <text evidence="3">Cofactor biosynthesis; adenosylcobalamin biosynthesis.</text>
</comment>
<dbReference type="InterPro" id="IPR004839">
    <property type="entry name" value="Aminotransferase_I/II_large"/>
</dbReference>
<dbReference type="Proteomes" id="UP000780768">
    <property type="component" value="Unassembled WGS sequence"/>
</dbReference>
<evidence type="ECO:0000256" key="1">
    <source>
        <dbReference type="ARBA" id="ARBA00001933"/>
    </source>
</evidence>
<dbReference type="AlphaFoldDB" id="A0A921HMX9"/>
<dbReference type="InterPro" id="IPR015424">
    <property type="entry name" value="PyrdxlP-dep_Trfase"/>
</dbReference>
<accession>A0A921HMX9</accession>
<dbReference type="Gene3D" id="3.40.640.10">
    <property type="entry name" value="Type I PLP-dependent aspartate aminotransferase-like (Major domain)"/>
    <property type="match status" value="1"/>
</dbReference>
<name>A0A921HMX9_9FIRM</name>
<evidence type="ECO:0000313" key="12">
    <source>
        <dbReference type="Proteomes" id="UP000780768"/>
    </source>
</evidence>
<dbReference type="Pfam" id="PF00155">
    <property type="entry name" value="Aminotran_1_2"/>
    <property type="match status" value="1"/>
</dbReference>
<keyword evidence="5" id="KW-0169">Cobalamin biosynthesis</keyword>
<dbReference type="InterPro" id="IPR015421">
    <property type="entry name" value="PyrdxlP-dep_Trfase_major"/>
</dbReference>
<protein>
    <recommendedName>
        <fullName evidence="4">threonine-phosphate decarboxylase</fullName>
        <ecNumber evidence="4">4.1.1.81</ecNumber>
    </recommendedName>
    <alternativeName>
        <fullName evidence="8">L-threonine-O-3-phosphate decarboxylase</fullName>
    </alternativeName>
</protein>
<reference evidence="11" key="1">
    <citation type="journal article" date="2021" name="PeerJ">
        <title>Extensive microbial diversity within the chicken gut microbiome revealed by metagenomics and culture.</title>
        <authorList>
            <person name="Gilroy R."/>
            <person name="Ravi A."/>
            <person name="Getino M."/>
            <person name="Pursley I."/>
            <person name="Horton D.L."/>
            <person name="Alikhan N.F."/>
            <person name="Baker D."/>
            <person name="Gharbi K."/>
            <person name="Hall N."/>
            <person name="Watson M."/>
            <person name="Adriaenssens E.M."/>
            <person name="Foster-Nyarko E."/>
            <person name="Jarju S."/>
            <person name="Secka A."/>
            <person name="Antonio M."/>
            <person name="Oren A."/>
            <person name="Chaudhuri R.R."/>
            <person name="La Ragione R."/>
            <person name="Hildebrand F."/>
            <person name="Pallen M.J."/>
        </authorList>
    </citation>
    <scope>NUCLEOTIDE SEQUENCE</scope>
    <source>
        <strain evidence="11">7318</strain>
    </source>
</reference>